<feature type="compositionally biased region" description="Basic residues" evidence="1">
    <location>
        <begin position="66"/>
        <end position="75"/>
    </location>
</feature>
<accession>A0AA88YV46</accession>
<protein>
    <submittedName>
        <fullName evidence="2">Uncharacterized protein</fullName>
    </submittedName>
</protein>
<organism evidence="2 3">
    <name type="scientific">Pinctada imbricata</name>
    <name type="common">Atlantic pearl-oyster</name>
    <name type="synonym">Pinctada martensii</name>
    <dbReference type="NCBI Taxonomy" id="66713"/>
    <lineage>
        <taxon>Eukaryota</taxon>
        <taxon>Metazoa</taxon>
        <taxon>Spiralia</taxon>
        <taxon>Lophotrochozoa</taxon>
        <taxon>Mollusca</taxon>
        <taxon>Bivalvia</taxon>
        <taxon>Autobranchia</taxon>
        <taxon>Pteriomorphia</taxon>
        <taxon>Pterioida</taxon>
        <taxon>Pterioidea</taxon>
        <taxon>Pteriidae</taxon>
        <taxon>Pinctada</taxon>
    </lineage>
</organism>
<reference evidence="2" key="1">
    <citation type="submission" date="2019-08" db="EMBL/GenBank/DDBJ databases">
        <title>The improved chromosome-level genome for the pearl oyster Pinctada fucata martensii using PacBio sequencing and Hi-C.</title>
        <authorList>
            <person name="Zheng Z."/>
        </authorList>
    </citation>
    <scope>NUCLEOTIDE SEQUENCE</scope>
    <source>
        <strain evidence="2">ZZ-2019</strain>
        <tissue evidence="2">Adductor muscle</tissue>
    </source>
</reference>
<keyword evidence="3" id="KW-1185">Reference proteome</keyword>
<gene>
    <name evidence="2" type="ORF">FSP39_009186</name>
</gene>
<sequence length="89" mass="9861">MGISVKKKVLLPEAVPAIHMEPVSGKLTCQKTSPSPSLSPDKTLKKATSVSQSKSKHSFFSASPPKKMRSAYRKRESRRVCPIYVPNYN</sequence>
<feature type="compositionally biased region" description="Polar residues" evidence="1">
    <location>
        <begin position="27"/>
        <end position="61"/>
    </location>
</feature>
<proteinExistence type="predicted"/>
<dbReference type="AlphaFoldDB" id="A0AA88YV46"/>
<dbReference type="Proteomes" id="UP001186944">
    <property type="component" value="Unassembled WGS sequence"/>
</dbReference>
<evidence type="ECO:0000313" key="2">
    <source>
        <dbReference type="EMBL" id="KAK3108494.1"/>
    </source>
</evidence>
<comment type="caution">
    <text evidence="2">The sequence shown here is derived from an EMBL/GenBank/DDBJ whole genome shotgun (WGS) entry which is preliminary data.</text>
</comment>
<feature type="region of interest" description="Disordered" evidence="1">
    <location>
        <begin position="26"/>
        <end position="75"/>
    </location>
</feature>
<dbReference type="EMBL" id="VSWD01000001">
    <property type="protein sequence ID" value="KAK3108494.1"/>
    <property type="molecule type" value="Genomic_DNA"/>
</dbReference>
<name>A0AA88YV46_PINIB</name>
<evidence type="ECO:0000256" key="1">
    <source>
        <dbReference type="SAM" id="MobiDB-lite"/>
    </source>
</evidence>
<evidence type="ECO:0000313" key="3">
    <source>
        <dbReference type="Proteomes" id="UP001186944"/>
    </source>
</evidence>